<comment type="pathway">
    <text evidence="2 11">Pyrimidine metabolism; UMP biosynthesis via de novo pathway; orotate from (S)-dihydroorotate (quinone route): step 1/1.</text>
</comment>
<feature type="domain" description="Dihydroorotate dehydrogenase catalytic" evidence="12">
    <location>
        <begin position="76"/>
        <end position="394"/>
    </location>
</feature>
<dbReference type="SUPFAM" id="SSF51395">
    <property type="entry name" value="FMN-linked oxidoreductases"/>
    <property type="match status" value="1"/>
</dbReference>
<dbReference type="InterPro" id="IPR005720">
    <property type="entry name" value="Dihydroorotate_DH_cat"/>
</dbReference>
<dbReference type="InterPro" id="IPR013785">
    <property type="entry name" value="Aldolase_TIM"/>
</dbReference>
<evidence type="ECO:0000256" key="6">
    <source>
        <dbReference type="ARBA" id="ARBA00022630"/>
    </source>
</evidence>
<evidence type="ECO:0000256" key="1">
    <source>
        <dbReference type="ARBA" id="ARBA00004370"/>
    </source>
</evidence>
<evidence type="ECO:0000256" key="7">
    <source>
        <dbReference type="ARBA" id="ARBA00022643"/>
    </source>
</evidence>
<keyword evidence="6 11" id="KW-0285">Flavoprotein</keyword>
<dbReference type="PROSITE" id="PS00911">
    <property type="entry name" value="DHODEHASE_1"/>
    <property type="match status" value="1"/>
</dbReference>
<dbReference type="NCBIfam" id="TIGR01036">
    <property type="entry name" value="pyrD_sub2"/>
    <property type="match status" value="1"/>
</dbReference>
<keyword evidence="9" id="KW-0472">Membrane</keyword>
<evidence type="ECO:0000256" key="3">
    <source>
        <dbReference type="ARBA" id="ARBA00005359"/>
    </source>
</evidence>
<dbReference type="Pfam" id="PF01180">
    <property type="entry name" value="DHO_dh"/>
    <property type="match status" value="1"/>
</dbReference>
<dbReference type="PANTHER" id="PTHR48109:SF4">
    <property type="entry name" value="DIHYDROOROTATE DEHYDROGENASE (QUINONE), MITOCHONDRIAL"/>
    <property type="match status" value="1"/>
</dbReference>
<dbReference type="EMBL" id="JAGTXO010000041">
    <property type="protein sequence ID" value="KAG8459340.1"/>
    <property type="molecule type" value="Genomic_DNA"/>
</dbReference>
<dbReference type="HAMAP" id="MF_00225">
    <property type="entry name" value="DHO_dh_type2"/>
    <property type="match status" value="1"/>
</dbReference>
<evidence type="ECO:0000256" key="4">
    <source>
        <dbReference type="ARBA" id="ARBA00012791"/>
    </source>
</evidence>
<evidence type="ECO:0000256" key="11">
    <source>
        <dbReference type="RuleBase" id="RU361255"/>
    </source>
</evidence>
<dbReference type="GO" id="GO:0006207">
    <property type="term" value="P:'de novo' pyrimidine nucleobase biosynthetic process"/>
    <property type="evidence" value="ECO:0007669"/>
    <property type="project" value="InterPro"/>
</dbReference>
<protein>
    <recommendedName>
        <fullName evidence="5 11">Dihydroorotate dehydrogenase (quinone), mitochondrial</fullName>
        <shortName evidence="11">DHOdehase</shortName>
        <ecNumber evidence="4 11">1.3.5.2</ecNumber>
    </recommendedName>
</protein>
<reference evidence="13" key="1">
    <citation type="submission" date="2021-05" db="EMBL/GenBank/DDBJ databases">
        <title>The genome of the haptophyte Pavlova lutheri (Diacronema luteri, Pavlovales) - a model for lipid biosynthesis in eukaryotic algae.</title>
        <authorList>
            <person name="Hulatt C.J."/>
            <person name="Posewitz M.C."/>
        </authorList>
    </citation>
    <scope>NUCLEOTIDE SEQUENCE</scope>
    <source>
        <strain evidence="13">NIVA-4/92</strain>
    </source>
</reference>
<sequence length="411" mass="42518">MSSRRVALVGAGIGGACGAYFAYSRTRRGELYAMVKPALDLADAERVHRLGIHVGARPWLVRLLGFGDARPDAPSLRSVVWGIEFANPIGLAAGYDKNGESMAGLAAMGFGFVEVGSVTPEPQPGNAKPRVFRLAADRAVINRYGFNSDGMEAVARRTDAWHAARDKGFPPGGRGCVLGINLGKNKATEDSAADYEAAMARLGGGADYIVVNVSSPNTPGLRALQARAELEALLGRMVKARDALPPAAPSRASPCGRPGAPAAGRRPLLLKIAPDLTDAELQDIAAVALRVQIDGLIVSNTMTARPPTLSSPAAGEAGGLSGQPLFDKSTAVLSRMYELTGGKVPLIGVGGVGDAGQAYNKIRAGASLVQVYTAFAYDGPPLVRALKDGLTARLAADGFASVADAVGADHR</sequence>
<dbReference type="EC" id="1.3.5.2" evidence="4 11"/>
<dbReference type="GO" id="GO:0106430">
    <property type="term" value="F:dihydroorotate dehydrogenase (quinone) activity"/>
    <property type="evidence" value="ECO:0007669"/>
    <property type="project" value="UniProtKB-EC"/>
</dbReference>
<evidence type="ECO:0000313" key="13">
    <source>
        <dbReference type="EMBL" id="KAG8459340.1"/>
    </source>
</evidence>
<keyword evidence="11" id="KW-0999">Mitochondrion inner membrane</keyword>
<evidence type="ECO:0000256" key="10">
    <source>
        <dbReference type="ARBA" id="ARBA00048639"/>
    </source>
</evidence>
<keyword evidence="14" id="KW-1185">Reference proteome</keyword>
<comment type="cofactor">
    <cofactor evidence="11">
        <name>FMN</name>
        <dbReference type="ChEBI" id="CHEBI:58210"/>
    </cofactor>
    <text evidence="11">Binds 1 FMN per subunit.</text>
</comment>
<dbReference type="UniPathway" id="UPA00070">
    <property type="reaction ID" value="UER00946"/>
</dbReference>
<evidence type="ECO:0000256" key="9">
    <source>
        <dbReference type="ARBA" id="ARBA00023136"/>
    </source>
</evidence>
<keyword evidence="7 11" id="KW-0288">FMN</keyword>
<dbReference type="InterPro" id="IPR005719">
    <property type="entry name" value="Dihydroorotate_DH_2"/>
</dbReference>
<dbReference type="OMA" id="ERIKMGA"/>
<proteinExistence type="inferred from homology"/>
<dbReference type="NCBIfam" id="NF003652">
    <property type="entry name" value="PRK05286.2-5"/>
    <property type="match status" value="1"/>
</dbReference>
<dbReference type="InterPro" id="IPR001295">
    <property type="entry name" value="Dihydroorotate_DH_CS"/>
</dbReference>
<dbReference type="PROSITE" id="PS00912">
    <property type="entry name" value="DHODEHASE_2"/>
    <property type="match status" value="1"/>
</dbReference>
<dbReference type="Gene3D" id="3.20.20.70">
    <property type="entry name" value="Aldolase class I"/>
    <property type="match status" value="1"/>
</dbReference>
<keyword evidence="11" id="KW-0496">Mitochondrion</keyword>
<dbReference type="GO" id="GO:0044205">
    <property type="term" value="P:'de novo' UMP biosynthetic process"/>
    <property type="evidence" value="ECO:0007669"/>
    <property type="project" value="UniProtKB-UniPathway"/>
</dbReference>
<dbReference type="PANTHER" id="PTHR48109">
    <property type="entry name" value="DIHYDROOROTATE DEHYDROGENASE (QUINONE), MITOCHONDRIAL-RELATED"/>
    <property type="match status" value="1"/>
</dbReference>
<comment type="catalytic activity">
    <reaction evidence="10 11">
        <text>(S)-dihydroorotate + a quinone = orotate + a quinol</text>
        <dbReference type="Rhea" id="RHEA:30187"/>
        <dbReference type="ChEBI" id="CHEBI:24646"/>
        <dbReference type="ChEBI" id="CHEBI:30839"/>
        <dbReference type="ChEBI" id="CHEBI:30864"/>
        <dbReference type="ChEBI" id="CHEBI:132124"/>
        <dbReference type="EC" id="1.3.5.2"/>
    </reaction>
</comment>
<keyword evidence="8 11" id="KW-0560">Oxidoreductase</keyword>
<evidence type="ECO:0000259" key="12">
    <source>
        <dbReference type="Pfam" id="PF01180"/>
    </source>
</evidence>
<evidence type="ECO:0000313" key="14">
    <source>
        <dbReference type="Proteomes" id="UP000751190"/>
    </source>
</evidence>
<comment type="subcellular location">
    <subcellularLocation>
        <location evidence="1">Membrane</location>
    </subcellularLocation>
    <subcellularLocation>
        <location evidence="11">Mitochondrion inner membrane</location>
        <topology evidence="11">Single-pass membrane protein</topology>
    </subcellularLocation>
</comment>
<evidence type="ECO:0000256" key="2">
    <source>
        <dbReference type="ARBA" id="ARBA00005161"/>
    </source>
</evidence>
<dbReference type="GO" id="GO:0005743">
    <property type="term" value="C:mitochondrial inner membrane"/>
    <property type="evidence" value="ECO:0007669"/>
    <property type="project" value="UniProtKB-SubCell"/>
</dbReference>
<dbReference type="NCBIfam" id="NF003645">
    <property type="entry name" value="PRK05286.1-2"/>
    <property type="match status" value="1"/>
</dbReference>
<evidence type="ECO:0000256" key="5">
    <source>
        <dbReference type="ARBA" id="ARBA00017599"/>
    </source>
</evidence>
<gene>
    <name evidence="13" type="ORF">KFE25_012976</name>
</gene>
<evidence type="ECO:0000256" key="8">
    <source>
        <dbReference type="ARBA" id="ARBA00023002"/>
    </source>
</evidence>
<dbReference type="InterPro" id="IPR050074">
    <property type="entry name" value="DHO_dehydrogenase"/>
</dbReference>
<dbReference type="PROSITE" id="PS51257">
    <property type="entry name" value="PROKAR_LIPOPROTEIN"/>
    <property type="match status" value="1"/>
</dbReference>
<accession>A0A8J5XHS8</accession>
<dbReference type="AlphaFoldDB" id="A0A8J5XHS8"/>
<dbReference type="CDD" id="cd04738">
    <property type="entry name" value="DHOD_2_like"/>
    <property type="match status" value="1"/>
</dbReference>
<dbReference type="OrthoDB" id="14784at2759"/>
<name>A0A8J5XHS8_DIALT</name>
<comment type="caution">
    <text evidence="13">The sequence shown here is derived from an EMBL/GenBank/DDBJ whole genome shotgun (WGS) entry which is preliminary data.</text>
</comment>
<organism evidence="13 14">
    <name type="scientific">Diacronema lutheri</name>
    <name type="common">Unicellular marine alga</name>
    <name type="synonym">Monochrysis lutheri</name>
    <dbReference type="NCBI Taxonomy" id="2081491"/>
    <lineage>
        <taxon>Eukaryota</taxon>
        <taxon>Haptista</taxon>
        <taxon>Haptophyta</taxon>
        <taxon>Pavlovophyceae</taxon>
        <taxon>Pavlovales</taxon>
        <taxon>Pavlovaceae</taxon>
        <taxon>Diacronema</taxon>
    </lineage>
</organism>
<comment type="similarity">
    <text evidence="3 11">Belongs to the dihydroorotate dehydrogenase family. Type 2 subfamily.</text>
</comment>
<dbReference type="Proteomes" id="UP000751190">
    <property type="component" value="Unassembled WGS sequence"/>
</dbReference>